<accession>A0AAV2EQZ9</accession>
<organism evidence="1 2">
    <name type="scientific">Linum trigynum</name>
    <dbReference type="NCBI Taxonomy" id="586398"/>
    <lineage>
        <taxon>Eukaryota</taxon>
        <taxon>Viridiplantae</taxon>
        <taxon>Streptophyta</taxon>
        <taxon>Embryophyta</taxon>
        <taxon>Tracheophyta</taxon>
        <taxon>Spermatophyta</taxon>
        <taxon>Magnoliopsida</taxon>
        <taxon>eudicotyledons</taxon>
        <taxon>Gunneridae</taxon>
        <taxon>Pentapetalae</taxon>
        <taxon>rosids</taxon>
        <taxon>fabids</taxon>
        <taxon>Malpighiales</taxon>
        <taxon>Linaceae</taxon>
        <taxon>Linum</taxon>
    </lineage>
</organism>
<keyword evidence="2" id="KW-1185">Reference proteome</keyword>
<dbReference type="AlphaFoldDB" id="A0AAV2EQZ9"/>
<sequence length="108" mass="11453">MAPGVSFPWFRAAIGIPAASALFSLVSTQFIVSCEVGSSAAISSSTAVWSIFSSWTGDVAAVGGDSTVVTLLLIRSRSRVNYVSLCSHYASCLTMRVSSLQRHSFNTR</sequence>
<reference evidence="1 2" key="1">
    <citation type="submission" date="2024-04" db="EMBL/GenBank/DDBJ databases">
        <authorList>
            <person name="Fracassetti M."/>
        </authorList>
    </citation>
    <scope>NUCLEOTIDE SEQUENCE [LARGE SCALE GENOMIC DNA]</scope>
</reference>
<name>A0AAV2EQZ9_9ROSI</name>
<evidence type="ECO:0008006" key="3">
    <source>
        <dbReference type="Google" id="ProtNLM"/>
    </source>
</evidence>
<proteinExistence type="predicted"/>
<protein>
    <recommendedName>
        <fullName evidence="3">Secreted protein</fullName>
    </recommendedName>
</protein>
<dbReference type="EMBL" id="OZ034818">
    <property type="protein sequence ID" value="CAL1388147.1"/>
    <property type="molecule type" value="Genomic_DNA"/>
</dbReference>
<gene>
    <name evidence="1" type="ORF">LTRI10_LOCUS29090</name>
</gene>
<evidence type="ECO:0000313" key="1">
    <source>
        <dbReference type="EMBL" id="CAL1388147.1"/>
    </source>
</evidence>
<evidence type="ECO:0000313" key="2">
    <source>
        <dbReference type="Proteomes" id="UP001497516"/>
    </source>
</evidence>
<dbReference type="Proteomes" id="UP001497516">
    <property type="component" value="Chromosome 5"/>
</dbReference>